<dbReference type="HOGENOM" id="CLU_078784_0_0_5"/>
<proteinExistence type="predicted"/>
<dbReference type="KEGG" id="rbe:RBE_1198"/>
<organism evidence="1 2">
    <name type="scientific">Rickettsia bellii (strain RML369-C)</name>
    <dbReference type="NCBI Taxonomy" id="336407"/>
    <lineage>
        <taxon>Bacteria</taxon>
        <taxon>Pseudomonadati</taxon>
        <taxon>Pseudomonadota</taxon>
        <taxon>Alphaproteobacteria</taxon>
        <taxon>Rickettsiales</taxon>
        <taxon>Rickettsiaceae</taxon>
        <taxon>Rickettsieae</taxon>
        <taxon>Rickettsia</taxon>
        <taxon>belli group</taxon>
    </lineage>
</organism>
<dbReference type="Proteomes" id="UP000001951">
    <property type="component" value="Chromosome"/>
</dbReference>
<evidence type="ECO:0008006" key="3">
    <source>
        <dbReference type="Google" id="ProtNLM"/>
    </source>
</evidence>
<protein>
    <recommendedName>
        <fullName evidence="3">Polysaccharide deacetylase family protein</fullName>
    </recommendedName>
</protein>
<evidence type="ECO:0000313" key="1">
    <source>
        <dbReference type="EMBL" id="ABE05279.1"/>
    </source>
</evidence>
<dbReference type="EMBL" id="CP000087">
    <property type="protein sequence ID" value="ABE05279.1"/>
    <property type="molecule type" value="Genomic_DNA"/>
</dbReference>
<dbReference type="RefSeq" id="WP_011477857.1">
    <property type="nucleotide sequence ID" value="NC_007940.1"/>
</dbReference>
<accession>Q1RH85</accession>
<reference evidence="1 2" key="1">
    <citation type="journal article" date="2006" name="PLoS Genet.">
        <title>Genome sequence of Rickettsia bellii illuminates the role of amoebae in gene exchanges between intracellular pathogens.</title>
        <authorList>
            <person name="Ogata H."/>
            <person name="La Scola B."/>
            <person name="Audic S."/>
            <person name="Renesto P."/>
            <person name="Blanc G."/>
            <person name="Robert C."/>
            <person name="Fournier P.-E."/>
            <person name="Claverie J.-M."/>
            <person name="Raoult D."/>
        </authorList>
    </citation>
    <scope>NUCLEOTIDE SEQUENCE [LARGE SCALE GENOMIC DNA]</scope>
    <source>
        <strain evidence="1 2">RML369-C</strain>
    </source>
</reference>
<gene>
    <name evidence="1" type="ordered locus">RBE_1198</name>
</gene>
<dbReference type="OrthoDB" id="1331280at2"/>
<name>Q1RH85_RICBR</name>
<dbReference type="GO" id="GO:0005975">
    <property type="term" value="P:carbohydrate metabolic process"/>
    <property type="evidence" value="ECO:0007669"/>
    <property type="project" value="InterPro"/>
</dbReference>
<dbReference type="eggNOG" id="COG0726">
    <property type="taxonomic scope" value="Bacteria"/>
</dbReference>
<dbReference type="SUPFAM" id="SSF88713">
    <property type="entry name" value="Glycoside hydrolase/deacetylase"/>
    <property type="match status" value="1"/>
</dbReference>
<dbReference type="AlphaFoldDB" id="Q1RH85"/>
<dbReference type="Gene3D" id="3.20.20.370">
    <property type="entry name" value="Glycoside hydrolase/deacetylase"/>
    <property type="match status" value="1"/>
</dbReference>
<dbReference type="InterPro" id="IPR011330">
    <property type="entry name" value="Glyco_hydro/deAcase_b/a-brl"/>
</dbReference>
<evidence type="ECO:0000313" key="2">
    <source>
        <dbReference type="Proteomes" id="UP000001951"/>
    </source>
</evidence>
<dbReference type="CDD" id="cd10963">
    <property type="entry name" value="CE4_RC0012_like"/>
    <property type="match status" value="1"/>
</dbReference>
<sequence>MRKVLSFIFIILFFNSSYANEKIVDYKSVFLPVITSDKETKIAIRSYLTNSKKYFVLVDPNSFKTALIPQDQVELPSNEAEKQNLLKKLGNTPYIKALNKYTKPPYVQQNYGATHSMYEVKGQFLTIDMCPSSKSFEEEFFNKLVELSVKLNKPMPIAICVSGLWINKHEKEFLWLVQQQEKGYLQITWVNHSFSHPYFKDKPLENNFLLSNKENFEREVLEAGKVLVSHNIAPSPFFRFPGLVSDQTLIEKLKDFGFIPLGSDAWLAKGEKVQDGSFILVHGNSNEKAGIKLIMPMLPSLKLLPLEKAFLLAN</sequence>